<dbReference type="Gene3D" id="3.60.21.10">
    <property type="match status" value="1"/>
</dbReference>
<evidence type="ECO:0000313" key="2">
    <source>
        <dbReference type="EMBL" id="ASJ16836.1"/>
    </source>
</evidence>
<organism evidence="2 3">
    <name type="scientific">Thermococcus chitonophagus</name>
    <dbReference type="NCBI Taxonomy" id="54262"/>
    <lineage>
        <taxon>Archaea</taxon>
        <taxon>Methanobacteriati</taxon>
        <taxon>Methanobacteriota</taxon>
        <taxon>Thermococci</taxon>
        <taxon>Thermococcales</taxon>
        <taxon>Thermococcaceae</taxon>
        <taxon>Thermococcus</taxon>
    </lineage>
</organism>
<dbReference type="EMBL" id="CP015193">
    <property type="protein sequence ID" value="ASJ16836.1"/>
    <property type="molecule type" value="Genomic_DNA"/>
</dbReference>
<dbReference type="InterPro" id="IPR029052">
    <property type="entry name" value="Metallo-depent_PP-like"/>
</dbReference>
<keyword evidence="3" id="KW-1185">Reference proteome</keyword>
<dbReference type="InterPro" id="IPR004843">
    <property type="entry name" value="Calcineurin-like_PHP"/>
</dbReference>
<proteinExistence type="predicted"/>
<feature type="domain" description="Calcineurin-like phosphoesterase" evidence="1">
    <location>
        <begin position="20"/>
        <end position="160"/>
    </location>
</feature>
<dbReference type="Proteomes" id="UP000250189">
    <property type="component" value="Chromosome"/>
</dbReference>
<dbReference type="OrthoDB" id="85908at2157"/>
<evidence type="ECO:0000313" key="3">
    <source>
        <dbReference type="Proteomes" id="UP000250189"/>
    </source>
</evidence>
<name>A0A2Z2NGJ6_9EURY</name>
<dbReference type="SUPFAM" id="SSF56300">
    <property type="entry name" value="Metallo-dependent phosphatases"/>
    <property type="match status" value="1"/>
</dbReference>
<accession>A0A2Z2NGJ6</accession>
<dbReference type="GeneID" id="33322309"/>
<reference evidence="2 3" key="1">
    <citation type="submission" date="2016-04" db="EMBL/GenBank/DDBJ databases">
        <title>Complete genome sequence of Thermococcus chitonophagus type strain GC74.</title>
        <authorList>
            <person name="Oger P.M."/>
        </authorList>
    </citation>
    <scope>NUCLEOTIDE SEQUENCE [LARGE SCALE GENOMIC DNA]</scope>
    <source>
        <strain evidence="2 3">GC74</strain>
    </source>
</reference>
<dbReference type="AlphaFoldDB" id="A0A2Z2NGJ6"/>
<dbReference type="RefSeq" id="WP_068578252.1">
    <property type="nucleotide sequence ID" value="NZ_CP015193.1"/>
</dbReference>
<sequence>MWILTKKIKIPEDVRLSQKKILHISDTPESIYKFLEKLLKEVQPDIVIHTGDLVDNIKLERKPWLEKTYRRKLAVLKQVLSKSSQLYIIPGNEDKEDIIRETFQNSAIIVKPGTVLNIWGKSIGVGHKPEDVFGLKADFLLYGHDPKEKFGLNGVRSVNIITYPNWKVFMLPYPPGTNFDRGYRLPRGL</sequence>
<dbReference type="Pfam" id="PF00149">
    <property type="entry name" value="Metallophos"/>
    <property type="match status" value="1"/>
</dbReference>
<gene>
    <name evidence="2" type="ORF">A3L04_06980</name>
</gene>
<evidence type="ECO:0000259" key="1">
    <source>
        <dbReference type="Pfam" id="PF00149"/>
    </source>
</evidence>
<protein>
    <submittedName>
        <fullName evidence="2">Metallophosphoesterase</fullName>
    </submittedName>
</protein>
<dbReference type="GO" id="GO:0016787">
    <property type="term" value="F:hydrolase activity"/>
    <property type="evidence" value="ECO:0007669"/>
    <property type="project" value="InterPro"/>
</dbReference>